<reference evidence="1 2" key="1">
    <citation type="journal article" date="2015" name="Stand. Genomic Sci.">
        <title>Genomic Encyclopedia of Bacterial and Archaeal Type Strains, Phase III: the genomes of soil and plant-associated and newly described type strains.</title>
        <authorList>
            <person name="Whitman W.B."/>
            <person name="Woyke T."/>
            <person name="Klenk H.P."/>
            <person name="Zhou Y."/>
            <person name="Lilburn T.G."/>
            <person name="Beck B.J."/>
            <person name="De Vos P."/>
            <person name="Vandamme P."/>
            <person name="Eisen J.A."/>
            <person name="Garrity G."/>
            <person name="Hugenholtz P."/>
            <person name="Kyrpides N.C."/>
        </authorList>
    </citation>
    <scope>NUCLEOTIDE SEQUENCE [LARGE SCALE GENOMIC DNA]</scope>
    <source>
        <strain evidence="1 2">CGMCC 1.6858</strain>
    </source>
</reference>
<organism evidence="1 2">
    <name type="scientific">Pseudomonas duriflava</name>
    <dbReference type="NCBI Taxonomy" id="459528"/>
    <lineage>
        <taxon>Bacteria</taxon>
        <taxon>Pseudomonadati</taxon>
        <taxon>Pseudomonadota</taxon>
        <taxon>Gammaproteobacteria</taxon>
        <taxon>Pseudomonadales</taxon>
        <taxon>Pseudomonadaceae</taxon>
        <taxon>Pseudomonas</taxon>
    </lineage>
</organism>
<gene>
    <name evidence="1" type="ORF">IQ22_04652</name>
</gene>
<name>A0A562PLL1_9PSED</name>
<dbReference type="EMBL" id="VLKY01000040">
    <property type="protein sequence ID" value="TWI45203.1"/>
    <property type="molecule type" value="Genomic_DNA"/>
</dbReference>
<sequence length="45" mass="4986">MRNLYSHQDGFGDLDIWMVDPTIIPATRAAAGGEKKARTNRQVIA</sequence>
<dbReference type="Proteomes" id="UP000316905">
    <property type="component" value="Unassembled WGS sequence"/>
</dbReference>
<protein>
    <submittedName>
        <fullName evidence="1">Uncharacterized protein</fullName>
    </submittedName>
</protein>
<dbReference type="RefSeq" id="WP_244309404.1">
    <property type="nucleotide sequence ID" value="NZ_VLKY01000040.1"/>
</dbReference>
<proteinExistence type="predicted"/>
<evidence type="ECO:0000313" key="2">
    <source>
        <dbReference type="Proteomes" id="UP000316905"/>
    </source>
</evidence>
<dbReference type="AlphaFoldDB" id="A0A562PLL1"/>
<evidence type="ECO:0000313" key="1">
    <source>
        <dbReference type="EMBL" id="TWI45203.1"/>
    </source>
</evidence>
<comment type="caution">
    <text evidence="1">The sequence shown here is derived from an EMBL/GenBank/DDBJ whole genome shotgun (WGS) entry which is preliminary data.</text>
</comment>
<keyword evidence="2" id="KW-1185">Reference proteome</keyword>
<accession>A0A562PLL1</accession>